<feature type="region of interest" description="Disordered" evidence="1">
    <location>
        <begin position="272"/>
        <end position="299"/>
    </location>
</feature>
<dbReference type="Proteomes" id="UP001287286">
    <property type="component" value="Unassembled WGS sequence"/>
</dbReference>
<keyword evidence="3" id="KW-1185">Reference proteome</keyword>
<sequence>MAKPAGASTWVTTGKAPGKLCNGGGGGGGRAGRGATTERRNRCCNCGYSYIGVVEHRIAKYSSSADEIAATSSAGGVSDEELEPPAPPPLTDGNLASHTCSTYQGDGRLQRRPGKVRRGGVATGWMMDQLTSLLAGFAFQAPVCISRLLASLPGGHPVATAPEGPGPALEARLATGRRCRARRKPPSALRQRLLPATTSTLAAGPPPAAAATTGNIFFSLLRRRRRRRGHHAEPWGQALDGSRRSRVSSIIHLARRLACWLAPSSKGGWWAGDDDDTRKRMRPRSADGTSLHVPAPQPAGRCGGAGVEVCAAAFSNGWMDHGWKENIGDGHDKVRCHDGRGSRELLRDGLLVCRLPSRGSFGGMGGSLPGRTHRDSPDQGRAKTLLRNEQQHLSGGGLVLLRFAGSTAIA</sequence>
<evidence type="ECO:0000313" key="3">
    <source>
        <dbReference type="Proteomes" id="UP001287286"/>
    </source>
</evidence>
<gene>
    <name evidence="2" type="ORF">Purlil1_2356</name>
</gene>
<organism evidence="2 3">
    <name type="scientific">Purpureocillium lilacinum</name>
    <name type="common">Paecilomyces lilacinus</name>
    <dbReference type="NCBI Taxonomy" id="33203"/>
    <lineage>
        <taxon>Eukaryota</taxon>
        <taxon>Fungi</taxon>
        <taxon>Dikarya</taxon>
        <taxon>Ascomycota</taxon>
        <taxon>Pezizomycotina</taxon>
        <taxon>Sordariomycetes</taxon>
        <taxon>Hypocreomycetidae</taxon>
        <taxon>Hypocreales</taxon>
        <taxon>Ophiocordycipitaceae</taxon>
        <taxon>Purpureocillium</taxon>
    </lineage>
</organism>
<accession>A0ABR0CAB8</accession>
<reference evidence="2 3" key="1">
    <citation type="journal article" date="2024" name="Microbiol. Resour. Announc.">
        <title>Genome annotations for the ascomycete fungi Trichoderma harzianum, Trichoderma aggressivum, and Purpureocillium lilacinum.</title>
        <authorList>
            <person name="Beijen E.P.W."/>
            <person name="Ohm R.A."/>
        </authorList>
    </citation>
    <scope>NUCLEOTIDE SEQUENCE [LARGE SCALE GENOMIC DNA]</scope>
    <source>
        <strain evidence="2 3">CBS 150709</strain>
    </source>
</reference>
<proteinExistence type="predicted"/>
<feature type="region of interest" description="Disordered" evidence="1">
    <location>
        <begin position="71"/>
        <end position="95"/>
    </location>
</feature>
<evidence type="ECO:0000313" key="2">
    <source>
        <dbReference type="EMBL" id="KAK4093199.1"/>
    </source>
</evidence>
<name>A0ABR0CAB8_PURLI</name>
<comment type="caution">
    <text evidence="2">The sequence shown here is derived from an EMBL/GenBank/DDBJ whole genome shotgun (WGS) entry which is preliminary data.</text>
</comment>
<evidence type="ECO:0000256" key="1">
    <source>
        <dbReference type="SAM" id="MobiDB-lite"/>
    </source>
</evidence>
<protein>
    <submittedName>
        <fullName evidence="2">Uncharacterized protein</fullName>
    </submittedName>
</protein>
<dbReference type="EMBL" id="JAWRVI010000006">
    <property type="protein sequence ID" value="KAK4093199.1"/>
    <property type="molecule type" value="Genomic_DNA"/>
</dbReference>